<comment type="catalytic activity">
    <reaction evidence="1">
        <text>alpha,alpha-trehalose 6-phosphate + H2O = alpha,alpha-trehalose + phosphate</text>
        <dbReference type="Rhea" id="RHEA:23420"/>
        <dbReference type="ChEBI" id="CHEBI:15377"/>
        <dbReference type="ChEBI" id="CHEBI:16551"/>
        <dbReference type="ChEBI" id="CHEBI:43474"/>
        <dbReference type="ChEBI" id="CHEBI:58429"/>
        <dbReference type="EC" id="3.1.3.12"/>
    </reaction>
</comment>
<dbReference type="OrthoDB" id="9816160at2"/>
<dbReference type="Pfam" id="PF02358">
    <property type="entry name" value="Trehalose_PPase"/>
    <property type="match status" value="1"/>
</dbReference>
<dbReference type="Proteomes" id="UP000266975">
    <property type="component" value="Unassembled WGS sequence"/>
</dbReference>
<dbReference type="Gene3D" id="3.30.70.1020">
    <property type="entry name" value="Trehalose-6-phosphate phosphatase related protein, domain 2"/>
    <property type="match status" value="1"/>
</dbReference>
<name>A0A3M8KAG2_9CORY</name>
<evidence type="ECO:0000256" key="1">
    <source>
        <dbReference type="RuleBase" id="RU361117"/>
    </source>
</evidence>
<comment type="caution">
    <text evidence="2">The sequence shown here is derived from an EMBL/GenBank/DDBJ whole genome shotgun (WGS) entry which is preliminary data.</text>
</comment>
<accession>A0A3M8KAG2</accession>
<dbReference type="GO" id="GO:0046872">
    <property type="term" value="F:metal ion binding"/>
    <property type="evidence" value="ECO:0007669"/>
    <property type="project" value="UniProtKB-KW"/>
</dbReference>
<dbReference type="RefSeq" id="WP_123046904.1">
    <property type="nucleotide sequence ID" value="NZ_PTJO01000001.1"/>
</dbReference>
<proteinExistence type="inferred from homology"/>
<comment type="pathway">
    <text evidence="1">Glycan biosynthesis; trehalose biosynthesis.</text>
</comment>
<organism evidence="2 3">
    <name type="scientific">Corynebacterium alimapuense</name>
    <dbReference type="NCBI Taxonomy" id="1576874"/>
    <lineage>
        <taxon>Bacteria</taxon>
        <taxon>Bacillati</taxon>
        <taxon>Actinomycetota</taxon>
        <taxon>Actinomycetes</taxon>
        <taxon>Mycobacteriales</taxon>
        <taxon>Corynebacteriaceae</taxon>
        <taxon>Corynebacterium</taxon>
    </lineage>
</organism>
<comment type="function">
    <text evidence="1">Removes the phosphate from trehalose 6-phosphate to produce free trehalose.</text>
</comment>
<evidence type="ECO:0000313" key="2">
    <source>
        <dbReference type="EMBL" id="RNE49859.1"/>
    </source>
</evidence>
<dbReference type="EMBL" id="PTJO01000001">
    <property type="protein sequence ID" value="RNE49859.1"/>
    <property type="molecule type" value="Genomic_DNA"/>
</dbReference>
<dbReference type="EC" id="3.1.3.12" evidence="1"/>
<dbReference type="Gene3D" id="3.40.50.1000">
    <property type="entry name" value="HAD superfamily/HAD-like"/>
    <property type="match status" value="1"/>
</dbReference>
<dbReference type="InterPro" id="IPR003337">
    <property type="entry name" value="Trehalose_PPase"/>
</dbReference>
<keyword evidence="1" id="KW-0460">Magnesium</keyword>
<dbReference type="AlphaFoldDB" id="A0A3M8KAG2"/>
<dbReference type="SUPFAM" id="SSF56784">
    <property type="entry name" value="HAD-like"/>
    <property type="match status" value="1"/>
</dbReference>
<dbReference type="UniPathway" id="UPA00299"/>
<keyword evidence="1" id="KW-0378">Hydrolase</keyword>
<dbReference type="InterPro" id="IPR023214">
    <property type="entry name" value="HAD_sf"/>
</dbReference>
<dbReference type="NCBIfam" id="TIGR00685">
    <property type="entry name" value="T6PP"/>
    <property type="match status" value="1"/>
</dbReference>
<dbReference type="GO" id="GO:0004805">
    <property type="term" value="F:trehalose-phosphatase activity"/>
    <property type="evidence" value="ECO:0007669"/>
    <property type="project" value="UniProtKB-EC"/>
</dbReference>
<dbReference type="InterPro" id="IPR036412">
    <property type="entry name" value="HAD-like_sf"/>
</dbReference>
<comment type="cofactor">
    <cofactor evidence="1">
        <name>Mg(2+)</name>
        <dbReference type="ChEBI" id="CHEBI:18420"/>
    </cofactor>
</comment>
<reference evidence="2 3" key="1">
    <citation type="submission" date="2018-02" db="EMBL/GenBank/DDBJ databases">
        <title>Corynebacterium alimpuense sp. nov., a marine obligate actinomycete isolated from sediments of Valparaiso bay, Chile.</title>
        <authorList>
            <person name="Claverias F."/>
            <person name="Gonzales-Siles L."/>
            <person name="Salva-Serra F."/>
            <person name="Inganaes E."/>
            <person name="Molin K."/>
            <person name="Cumsille A."/>
            <person name="Undabarrena A."/>
            <person name="Couve E."/>
            <person name="Moore E.R.B."/>
            <person name="Gomila M."/>
            <person name="Camara B."/>
        </authorList>
    </citation>
    <scope>NUCLEOTIDE SEQUENCE [LARGE SCALE GENOMIC DNA]</scope>
    <source>
        <strain evidence="2 3">CCUG 69366</strain>
    </source>
</reference>
<sequence length="252" mass="26784">MSTTLADLATCEHLLVISDFDGTVAGLTTDIYGVPVNQVSVAALAQLSQLPRTNVAVLSGRHLEGLREVCVLREPVILAGSHGAESTDHGVELTDEMRSLLAYLEQELNPIVALHPAALLEYKPFQRVVHIARVAAEDPAAAQALLEKAAAIDPAGARLNLGKNIVEFSVAEVTKGTWISAERQRLQPSRTIFIGDDTTDEDGFRALEAGDLGVKVGPGDTAAQLRVADTDAVAELFALLAQKRAEYLAAES</sequence>
<comment type="similarity">
    <text evidence="1">Belongs to the trehalose phosphatase family.</text>
</comment>
<dbReference type="GO" id="GO:0005992">
    <property type="term" value="P:trehalose biosynthetic process"/>
    <property type="evidence" value="ECO:0007669"/>
    <property type="project" value="UniProtKB-UniPathway"/>
</dbReference>
<keyword evidence="3" id="KW-1185">Reference proteome</keyword>
<keyword evidence="1" id="KW-0479">Metal-binding</keyword>
<evidence type="ECO:0000313" key="3">
    <source>
        <dbReference type="Proteomes" id="UP000266975"/>
    </source>
</evidence>
<protein>
    <recommendedName>
        <fullName evidence="1">Trehalose 6-phosphate phosphatase</fullName>
        <ecNumber evidence="1">3.1.3.12</ecNumber>
    </recommendedName>
</protein>
<gene>
    <name evidence="2" type="primary">otsB</name>
    <name evidence="2" type="ORF">C5L39_00335</name>
</gene>